<dbReference type="STRING" id="999810.G2XQZ1"/>
<dbReference type="InParanoid" id="G2XQZ1"/>
<sequence length="112" mass="12623">MPTRTMLIYRGSTLQQEQEDLGAMEDVCVDDYDQFETSLPPATTSYRPSLLDGLTKSPSHAELLASLPSRKDADRLIERFFESYNPSIPACCKWPLTRTISIPDLCVTKAHE</sequence>
<evidence type="ECO:0000313" key="2">
    <source>
        <dbReference type="Proteomes" id="UP000008177"/>
    </source>
</evidence>
<dbReference type="AlphaFoldDB" id="G2XQZ1"/>
<name>G2XQZ1_BOTF4</name>
<gene>
    <name evidence="1" type="ORF">BofuT4_P068240.1</name>
</gene>
<organism evidence="1 2">
    <name type="scientific">Botryotinia fuckeliana (strain T4)</name>
    <name type="common">Noble rot fungus</name>
    <name type="synonym">Botrytis cinerea</name>
    <dbReference type="NCBI Taxonomy" id="999810"/>
    <lineage>
        <taxon>Eukaryota</taxon>
        <taxon>Fungi</taxon>
        <taxon>Dikarya</taxon>
        <taxon>Ascomycota</taxon>
        <taxon>Pezizomycotina</taxon>
        <taxon>Leotiomycetes</taxon>
        <taxon>Helotiales</taxon>
        <taxon>Sclerotiniaceae</taxon>
        <taxon>Botrytis</taxon>
    </lineage>
</organism>
<evidence type="ECO:0000313" key="1">
    <source>
        <dbReference type="EMBL" id="CCD33678.1"/>
    </source>
</evidence>
<protein>
    <submittedName>
        <fullName evidence="1">Uncharacterized protein</fullName>
    </submittedName>
</protein>
<dbReference type="EMBL" id="FQ790254">
    <property type="protein sequence ID" value="CCD33678.1"/>
    <property type="molecule type" value="Genomic_DNA"/>
</dbReference>
<accession>G2XQZ1</accession>
<dbReference type="Proteomes" id="UP000008177">
    <property type="component" value="Unplaced contigs"/>
</dbReference>
<reference evidence="2" key="1">
    <citation type="journal article" date="2011" name="PLoS Genet.">
        <title>Genomic analysis of the necrotrophic fungal pathogens Sclerotinia sclerotiorum and Botrytis cinerea.</title>
        <authorList>
            <person name="Amselem J."/>
            <person name="Cuomo C.A."/>
            <person name="van Kan J.A."/>
            <person name="Viaud M."/>
            <person name="Benito E.P."/>
            <person name="Couloux A."/>
            <person name="Coutinho P.M."/>
            <person name="de Vries R.P."/>
            <person name="Dyer P.S."/>
            <person name="Fillinger S."/>
            <person name="Fournier E."/>
            <person name="Gout L."/>
            <person name="Hahn M."/>
            <person name="Kohn L."/>
            <person name="Lapalu N."/>
            <person name="Plummer K.M."/>
            <person name="Pradier J.M."/>
            <person name="Quevillon E."/>
            <person name="Sharon A."/>
            <person name="Simon A."/>
            <person name="ten Have A."/>
            <person name="Tudzynski B."/>
            <person name="Tudzynski P."/>
            <person name="Wincker P."/>
            <person name="Andrew M."/>
            <person name="Anthouard V."/>
            <person name="Beever R.E."/>
            <person name="Beffa R."/>
            <person name="Benoit I."/>
            <person name="Bouzid O."/>
            <person name="Brault B."/>
            <person name="Chen Z."/>
            <person name="Choquer M."/>
            <person name="Collemare J."/>
            <person name="Cotton P."/>
            <person name="Danchin E.G."/>
            <person name="Da Silva C."/>
            <person name="Gautier A."/>
            <person name="Giraud C."/>
            <person name="Giraud T."/>
            <person name="Gonzalez C."/>
            <person name="Grossetete S."/>
            <person name="Guldener U."/>
            <person name="Henrissat B."/>
            <person name="Howlett B.J."/>
            <person name="Kodira C."/>
            <person name="Kretschmer M."/>
            <person name="Lappartient A."/>
            <person name="Leroch M."/>
            <person name="Levis C."/>
            <person name="Mauceli E."/>
            <person name="Neuveglise C."/>
            <person name="Oeser B."/>
            <person name="Pearson M."/>
            <person name="Poulain J."/>
            <person name="Poussereau N."/>
            <person name="Quesneville H."/>
            <person name="Rascle C."/>
            <person name="Schumacher J."/>
            <person name="Segurens B."/>
            <person name="Sexton A."/>
            <person name="Silva E."/>
            <person name="Sirven C."/>
            <person name="Soanes D.M."/>
            <person name="Talbot N.J."/>
            <person name="Templeton M."/>
            <person name="Yandava C."/>
            <person name="Yarden O."/>
            <person name="Zeng Q."/>
            <person name="Rollins J.A."/>
            <person name="Lebrun M.H."/>
            <person name="Dickman M."/>
        </authorList>
    </citation>
    <scope>NUCLEOTIDE SEQUENCE [LARGE SCALE GENOMIC DNA]</scope>
    <source>
        <strain evidence="2">T4</strain>
    </source>
</reference>
<dbReference type="HOGENOM" id="CLU_2145466_0_0_1"/>
<proteinExistence type="predicted"/>